<proteinExistence type="predicted"/>
<keyword evidence="2" id="KW-1185">Reference proteome</keyword>
<name>A0ACB7RJ65_HYAAI</name>
<dbReference type="Proteomes" id="UP000821845">
    <property type="component" value="Chromosome 9"/>
</dbReference>
<evidence type="ECO:0000313" key="2">
    <source>
        <dbReference type="Proteomes" id="UP000821845"/>
    </source>
</evidence>
<gene>
    <name evidence="1" type="ORF">HPB50_005392</name>
</gene>
<reference evidence="1" key="1">
    <citation type="submission" date="2020-05" db="EMBL/GenBank/DDBJ databases">
        <title>Large-scale comparative analyses of tick genomes elucidate their genetic diversity and vector capacities.</title>
        <authorList>
            <person name="Jia N."/>
            <person name="Wang J."/>
            <person name="Shi W."/>
            <person name="Du L."/>
            <person name="Sun Y."/>
            <person name="Zhan W."/>
            <person name="Jiang J."/>
            <person name="Wang Q."/>
            <person name="Zhang B."/>
            <person name="Ji P."/>
            <person name="Sakyi L.B."/>
            <person name="Cui X."/>
            <person name="Yuan T."/>
            <person name="Jiang B."/>
            <person name="Yang W."/>
            <person name="Lam T.T.-Y."/>
            <person name="Chang Q."/>
            <person name="Ding S."/>
            <person name="Wang X."/>
            <person name="Zhu J."/>
            <person name="Ruan X."/>
            <person name="Zhao L."/>
            <person name="Wei J."/>
            <person name="Que T."/>
            <person name="Du C."/>
            <person name="Cheng J."/>
            <person name="Dai P."/>
            <person name="Han X."/>
            <person name="Huang E."/>
            <person name="Gao Y."/>
            <person name="Liu J."/>
            <person name="Shao H."/>
            <person name="Ye R."/>
            <person name="Li L."/>
            <person name="Wei W."/>
            <person name="Wang X."/>
            <person name="Wang C."/>
            <person name="Yang T."/>
            <person name="Huo Q."/>
            <person name="Li W."/>
            <person name="Guo W."/>
            <person name="Chen H."/>
            <person name="Zhou L."/>
            <person name="Ni X."/>
            <person name="Tian J."/>
            <person name="Zhou Y."/>
            <person name="Sheng Y."/>
            <person name="Liu T."/>
            <person name="Pan Y."/>
            <person name="Xia L."/>
            <person name="Li J."/>
            <person name="Zhao F."/>
            <person name="Cao W."/>
        </authorList>
    </citation>
    <scope>NUCLEOTIDE SEQUENCE</scope>
    <source>
        <strain evidence="1">Hyas-2018</strain>
    </source>
</reference>
<organism evidence="1 2">
    <name type="scientific">Hyalomma asiaticum</name>
    <name type="common">Tick</name>
    <dbReference type="NCBI Taxonomy" id="266040"/>
    <lineage>
        <taxon>Eukaryota</taxon>
        <taxon>Metazoa</taxon>
        <taxon>Ecdysozoa</taxon>
        <taxon>Arthropoda</taxon>
        <taxon>Chelicerata</taxon>
        <taxon>Arachnida</taxon>
        <taxon>Acari</taxon>
        <taxon>Parasitiformes</taxon>
        <taxon>Ixodida</taxon>
        <taxon>Ixodoidea</taxon>
        <taxon>Ixodidae</taxon>
        <taxon>Hyalomminae</taxon>
        <taxon>Hyalomma</taxon>
    </lineage>
</organism>
<accession>A0ACB7RJ65</accession>
<protein>
    <submittedName>
        <fullName evidence="1">Uncharacterized protein</fullName>
    </submittedName>
</protein>
<sequence>MFNVSPADWSTTWAVEDGVLEADAADAASSQGQDRPEENLLTSDDYVPDEQLACKIVKAEYKPRVCTNLHFPSSSKAPSSAKLRDAGGDESDSGDRSRAVSPMRNNLHRFAINQMENRLINQGELQWFNSEGAVETAPITISDKPFRLRGYDDNATAFSLKYMKAVQCVPYRCDSEPELELELDVSSLRFQHHPLFSAEHVLAAQLTGLYEAYATLALSGDMSPPPFTIQSITFPLLILLFQMNSLREDLDKLNEEASEHDFSQIRRKILDVIGQRQKADAQVDSLKTVVEKMKRVWEDMEELRRTQGYTTTTLNLKFRR</sequence>
<comment type="caution">
    <text evidence="1">The sequence shown here is derived from an EMBL/GenBank/DDBJ whole genome shotgun (WGS) entry which is preliminary data.</text>
</comment>
<dbReference type="EMBL" id="CM023489">
    <property type="protein sequence ID" value="KAH6921839.1"/>
    <property type="molecule type" value="Genomic_DNA"/>
</dbReference>
<evidence type="ECO:0000313" key="1">
    <source>
        <dbReference type="EMBL" id="KAH6921839.1"/>
    </source>
</evidence>